<dbReference type="EMBL" id="FMWL01000015">
    <property type="protein sequence ID" value="SCZ80924.1"/>
    <property type="molecule type" value="Genomic_DNA"/>
</dbReference>
<dbReference type="InterPro" id="IPR013525">
    <property type="entry name" value="ABC2_TM"/>
</dbReference>
<accession>A0A1G5S3I2</accession>
<keyword evidence="4 5" id="KW-0472">Membrane</keyword>
<evidence type="ECO:0000259" key="6">
    <source>
        <dbReference type="Pfam" id="PF12698"/>
    </source>
</evidence>
<dbReference type="STRING" id="1120920.SAMN03080599_02518"/>
<dbReference type="Proteomes" id="UP000199208">
    <property type="component" value="Unassembled WGS sequence"/>
</dbReference>
<proteinExistence type="predicted"/>
<dbReference type="AlphaFoldDB" id="A0A1G5S3I2"/>
<feature type="transmembrane region" description="Helical" evidence="5">
    <location>
        <begin position="222"/>
        <end position="242"/>
    </location>
</feature>
<evidence type="ECO:0000256" key="4">
    <source>
        <dbReference type="ARBA" id="ARBA00023136"/>
    </source>
</evidence>
<evidence type="ECO:0000256" key="5">
    <source>
        <dbReference type="SAM" id="Phobius"/>
    </source>
</evidence>
<dbReference type="OrthoDB" id="2162283at2"/>
<feature type="transmembrane region" description="Helical" evidence="5">
    <location>
        <begin position="20"/>
        <end position="39"/>
    </location>
</feature>
<protein>
    <submittedName>
        <fullName evidence="7">ABC-type multidrug transport system, permease component</fullName>
    </submittedName>
</protein>
<feature type="transmembrane region" description="Helical" evidence="5">
    <location>
        <begin position="307"/>
        <end position="326"/>
    </location>
</feature>
<evidence type="ECO:0000313" key="8">
    <source>
        <dbReference type="Proteomes" id="UP000199208"/>
    </source>
</evidence>
<gene>
    <name evidence="7" type="ORF">SAMN03080599_02518</name>
</gene>
<feature type="domain" description="ABC-2 type transporter transmembrane" evidence="6">
    <location>
        <begin position="23"/>
        <end position="324"/>
    </location>
</feature>
<name>A0A1G5S3I2_9FIRM</name>
<dbReference type="Pfam" id="PF12698">
    <property type="entry name" value="ABC2_membrane_3"/>
    <property type="match status" value="1"/>
</dbReference>
<keyword evidence="2 5" id="KW-0812">Transmembrane</keyword>
<dbReference type="GO" id="GO:0016020">
    <property type="term" value="C:membrane"/>
    <property type="evidence" value="ECO:0007669"/>
    <property type="project" value="UniProtKB-SubCell"/>
</dbReference>
<keyword evidence="8" id="KW-1185">Reference proteome</keyword>
<reference evidence="7 8" key="1">
    <citation type="submission" date="2016-10" db="EMBL/GenBank/DDBJ databases">
        <authorList>
            <person name="de Groot N.N."/>
        </authorList>
    </citation>
    <scope>NUCLEOTIDE SEQUENCE [LARGE SCALE GENOMIC DNA]</scope>
    <source>
        <strain evidence="7 8">DSM 2784</strain>
    </source>
</reference>
<feature type="transmembrane region" description="Helical" evidence="5">
    <location>
        <begin position="191"/>
        <end position="215"/>
    </location>
</feature>
<organism evidence="7 8">
    <name type="scientific">Acidaminobacter hydrogenoformans DSM 2784</name>
    <dbReference type="NCBI Taxonomy" id="1120920"/>
    <lineage>
        <taxon>Bacteria</taxon>
        <taxon>Bacillati</taxon>
        <taxon>Bacillota</taxon>
        <taxon>Clostridia</taxon>
        <taxon>Peptostreptococcales</taxon>
        <taxon>Acidaminobacteraceae</taxon>
        <taxon>Acidaminobacter</taxon>
    </lineage>
</organism>
<keyword evidence="3 5" id="KW-1133">Transmembrane helix</keyword>
<evidence type="ECO:0000256" key="1">
    <source>
        <dbReference type="ARBA" id="ARBA00004141"/>
    </source>
</evidence>
<comment type="subcellular location">
    <subcellularLocation>
        <location evidence="1">Membrane</location>
        <topology evidence="1">Multi-pass membrane protein</topology>
    </subcellularLocation>
</comment>
<evidence type="ECO:0000256" key="3">
    <source>
        <dbReference type="ARBA" id="ARBA00022989"/>
    </source>
</evidence>
<evidence type="ECO:0000256" key="2">
    <source>
        <dbReference type="ARBA" id="ARBA00022692"/>
    </source>
</evidence>
<sequence length="334" mass="37355">MIKKILLIFQRDLRTSVRNFITLYILVVPIIFAVIINVFSPGINDTTVEIVLLEGENPSQAEYFGQFAKVELLDTVEAVENRVRKRDNIVGLLPGEGEDYFILTQGNEPDFIIDYVRNLTAFDHYDISMEDSMAEIVDYGREIPPLKKIMVNTSIIFTSVLGGMIIALNIVEEKTDNTISAIHLSPVSRMAFIAGKSMIGVAVPVVGTLLILIITGFRSINYFHAILMVVTSCIISILVGFIEGVNNDDVMNAAGNMKMLFLPLFGSIAGEELLADKWQFLFYWIPFYWTYKGNDLVLSNSGSWLEIMMYSGIVFGIGVVVFLVLAPRIRKGLE</sequence>
<feature type="transmembrane region" description="Helical" evidence="5">
    <location>
        <begin position="149"/>
        <end position="171"/>
    </location>
</feature>
<dbReference type="GO" id="GO:0140359">
    <property type="term" value="F:ABC-type transporter activity"/>
    <property type="evidence" value="ECO:0007669"/>
    <property type="project" value="InterPro"/>
</dbReference>
<evidence type="ECO:0000313" key="7">
    <source>
        <dbReference type="EMBL" id="SCZ80924.1"/>
    </source>
</evidence>
<dbReference type="RefSeq" id="WP_092592036.1">
    <property type="nucleotide sequence ID" value="NZ_FMWL01000015.1"/>
</dbReference>